<dbReference type="Proteomes" id="UP000275846">
    <property type="component" value="Unassembled WGS sequence"/>
</dbReference>
<name>A0A183SUG9_SCHSO</name>
<reference evidence="3" key="1">
    <citation type="submission" date="2016-06" db="UniProtKB">
        <authorList>
            <consortium name="WormBaseParasite"/>
        </authorList>
    </citation>
    <scope>IDENTIFICATION</scope>
</reference>
<dbReference type="WBParaSite" id="SSLN_0000816601-mRNA-1">
    <property type="protein sequence ID" value="SSLN_0000816601-mRNA-1"/>
    <property type="gene ID" value="SSLN_0000816601"/>
</dbReference>
<reference evidence="1 2" key="2">
    <citation type="submission" date="2018-11" db="EMBL/GenBank/DDBJ databases">
        <authorList>
            <consortium name="Pathogen Informatics"/>
        </authorList>
    </citation>
    <scope>NUCLEOTIDE SEQUENCE [LARGE SCALE GENOMIC DNA]</scope>
    <source>
        <strain evidence="1 2">NST_G2</strain>
    </source>
</reference>
<gene>
    <name evidence="1" type="ORF">SSLN_LOCUS7867</name>
</gene>
<protein>
    <submittedName>
        <fullName evidence="3">DUF4283 domain-containing protein</fullName>
    </submittedName>
</protein>
<evidence type="ECO:0000313" key="3">
    <source>
        <dbReference type="WBParaSite" id="SSLN_0000816601-mRNA-1"/>
    </source>
</evidence>
<dbReference type="EMBL" id="UYSU01034350">
    <property type="protein sequence ID" value="VDL94252.1"/>
    <property type="molecule type" value="Genomic_DNA"/>
</dbReference>
<evidence type="ECO:0000313" key="1">
    <source>
        <dbReference type="EMBL" id="VDL94252.1"/>
    </source>
</evidence>
<keyword evidence="2" id="KW-1185">Reference proteome</keyword>
<proteinExistence type="predicted"/>
<evidence type="ECO:0000313" key="2">
    <source>
        <dbReference type="Proteomes" id="UP000275846"/>
    </source>
</evidence>
<accession>A0A183SUG9</accession>
<organism evidence="3">
    <name type="scientific">Schistocephalus solidus</name>
    <name type="common">Tapeworm</name>
    <dbReference type="NCBI Taxonomy" id="70667"/>
    <lineage>
        <taxon>Eukaryota</taxon>
        <taxon>Metazoa</taxon>
        <taxon>Spiralia</taxon>
        <taxon>Lophotrochozoa</taxon>
        <taxon>Platyhelminthes</taxon>
        <taxon>Cestoda</taxon>
        <taxon>Eucestoda</taxon>
        <taxon>Diphyllobothriidea</taxon>
        <taxon>Diphyllobothriidae</taxon>
        <taxon>Schistocephalus</taxon>
    </lineage>
</organism>
<dbReference type="AlphaFoldDB" id="A0A183SUG9"/>
<sequence>MEWMLRIPVRSRTSVSEILSPSQIQYSAEPVWIEVIQLPGLVREDGPGLRSVKERRGDLHTEACSRPKT</sequence>